<evidence type="ECO:0000313" key="2">
    <source>
        <dbReference type="Proteomes" id="UP000184148"/>
    </source>
</evidence>
<gene>
    <name evidence="1" type="ORF">SAMN02745133_01405</name>
</gene>
<dbReference type="AlphaFoldDB" id="A0A1M4XDI1"/>
<evidence type="ECO:0000313" key="1">
    <source>
        <dbReference type="EMBL" id="SHE91430.1"/>
    </source>
</evidence>
<name>A0A1M4XDI1_9FIRM</name>
<accession>A0A1M4XDI1</accession>
<dbReference type="Proteomes" id="UP000184148">
    <property type="component" value="Unassembled WGS sequence"/>
</dbReference>
<sequence length="89" mass="10324">MKETRLTLKVPDTLLKAGFRLKELEVDSIRRLALSYFVDGILSFGQAAKMCDMTAWEFSDLLARKKVFINYEMEDLEKELELGKELGYL</sequence>
<dbReference type="EMBL" id="FQUY01000008">
    <property type="protein sequence ID" value="SHE91430.1"/>
    <property type="molecule type" value="Genomic_DNA"/>
</dbReference>
<organism evidence="1 2">
    <name type="scientific">Desulforamulus putei DSM 12395</name>
    <dbReference type="NCBI Taxonomy" id="1121429"/>
    <lineage>
        <taxon>Bacteria</taxon>
        <taxon>Bacillati</taxon>
        <taxon>Bacillota</taxon>
        <taxon>Clostridia</taxon>
        <taxon>Eubacteriales</taxon>
        <taxon>Peptococcaceae</taxon>
        <taxon>Desulforamulus</taxon>
    </lineage>
</organism>
<proteinExistence type="predicted"/>
<dbReference type="Pfam" id="PF03683">
    <property type="entry name" value="UPF0175"/>
    <property type="match status" value="1"/>
</dbReference>
<protein>
    <submittedName>
        <fullName evidence="1">Uncharacterized protein family (UPF0175)</fullName>
    </submittedName>
</protein>
<dbReference type="RefSeq" id="WP_073237847.1">
    <property type="nucleotide sequence ID" value="NZ_FQUY01000008.1"/>
</dbReference>
<reference evidence="2" key="1">
    <citation type="submission" date="2016-11" db="EMBL/GenBank/DDBJ databases">
        <authorList>
            <person name="Varghese N."/>
            <person name="Submissions S."/>
        </authorList>
    </citation>
    <scope>NUCLEOTIDE SEQUENCE [LARGE SCALE GENOMIC DNA]</scope>
    <source>
        <strain evidence="2">DSM 12395</strain>
    </source>
</reference>
<keyword evidence="2" id="KW-1185">Reference proteome</keyword>
<dbReference type="OrthoDB" id="5771572at2"/>
<dbReference type="InterPro" id="IPR005368">
    <property type="entry name" value="UPF0175"/>
</dbReference>